<dbReference type="GO" id="GO:0051537">
    <property type="term" value="F:2 iron, 2 sulfur cluster binding"/>
    <property type="evidence" value="ECO:0007669"/>
    <property type="project" value="UniProtKB-KW"/>
</dbReference>
<dbReference type="InterPro" id="IPR036884">
    <property type="entry name" value="2Fe-2S-bd_dom_sf"/>
</dbReference>
<dbReference type="SUPFAM" id="SSF54292">
    <property type="entry name" value="2Fe-2S ferredoxin-like"/>
    <property type="match status" value="1"/>
</dbReference>
<dbReference type="Gene3D" id="3.10.20.30">
    <property type="match status" value="1"/>
</dbReference>
<evidence type="ECO:0000313" key="8">
    <source>
        <dbReference type="Proteomes" id="UP000006365"/>
    </source>
</evidence>
<accession>A0A7U3YPS6</accession>
<evidence type="ECO:0000256" key="5">
    <source>
        <dbReference type="ARBA" id="ARBA00023014"/>
    </source>
</evidence>
<keyword evidence="2" id="KW-0479">Metal-binding</keyword>
<dbReference type="GO" id="GO:0046872">
    <property type="term" value="F:metal ion binding"/>
    <property type="evidence" value="ECO:0007669"/>
    <property type="project" value="UniProtKB-KW"/>
</dbReference>
<sequence length="159" mass="17102">MKVRFALNETPVAIDVPPDRRVVDLLREDMGMTGTKEGCGTGECGACTVLVNGETRLSCLMVAAQLEGCRVTTVEGVAATTEGALLQQAFVEEGAVQCGFCIPGMELTALALLRQENAPDRDCIREGLSGNLCRCTGYTKIVDAVERAARDIRCCREER</sequence>
<dbReference type="InterPro" id="IPR002888">
    <property type="entry name" value="2Fe-2S-bd"/>
</dbReference>
<dbReference type="PANTHER" id="PTHR44379:SF8">
    <property type="entry name" value="XANTHINE DEHYDROGENASE IRON-SULFUR-BINDING SUBUNIT XDHC-RELATED"/>
    <property type="match status" value="1"/>
</dbReference>
<dbReference type="InterPro" id="IPR036010">
    <property type="entry name" value="2Fe-2S_ferredoxin-like_sf"/>
</dbReference>
<evidence type="ECO:0000259" key="6">
    <source>
        <dbReference type="PROSITE" id="PS51085"/>
    </source>
</evidence>
<dbReference type="GO" id="GO:0016491">
    <property type="term" value="F:oxidoreductase activity"/>
    <property type="evidence" value="ECO:0007669"/>
    <property type="project" value="UniProtKB-KW"/>
</dbReference>
<dbReference type="PROSITE" id="PS00197">
    <property type="entry name" value="2FE2S_FER_1"/>
    <property type="match status" value="1"/>
</dbReference>
<dbReference type="InterPro" id="IPR006058">
    <property type="entry name" value="2Fe2S_fd_BS"/>
</dbReference>
<protein>
    <submittedName>
        <fullName evidence="7">Purine hydroxylase delta subunit apoprotein</fullName>
    </submittedName>
</protein>
<evidence type="ECO:0000313" key="7">
    <source>
        <dbReference type="EMBL" id="ADW19294.1"/>
    </source>
</evidence>
<dbReference type="SUPFAM" id="SSF47741">
    <property type="entry name" value="CO dehydrogenase ISP C-domain like"/>
    <property type="match status" value="1"/>
</dbReference>
<evidence type="ECO:0000256" key="1">
    <source>
        <dbReference type="ARBA" id="ARBA00022714"/>
    </source>
</evidence>
<dbReference type="PROSITE" id="PS51085">
    <property type="entry name" value="2FE2S_FER_2"/>
    <property type="match status" value="1"/>
</dbReference>
<keyword evidence="3" id="KW-0560">Oxidoreductase</keyword>
<proteinExistence type="predicted"/>
<dbReference type="InterPro" id="IPR051452">
    <property type="entry name" value="Diverse_Oxidoreductases"/>
</dbReference>
<evidence type="ECO:0000256" key="4">
    <source>
        <dbReference type="ARBA" id="ARBA00023004"/>
    </source>
</evidence>
<evidence type="ECO:0000256" key="2">
    <source>
        <dbReference type="ARBA" id="ARBA00022723"/>
    </source>
</evidence>
<dbReference type="Pfam" id="PF01799">
    <property type="entry name" value="Fer2_2"/>
    <property type="match status" value="1"/>
</dbReference>
<reference evidence="7 8" key="1">
    <citation type="journal article" date="2011" name="Stand. Genomic Sci.">
        <title>Complete genome sequence of Desulfobulbus propionicus type strain (1pr3).</title>
        <authorList>
            <person name="Pagani I."/>
            <person name="Lapidus A."/>
            <person name="Nolan M."/>
            <person name="Lucas S."/>
            <person name="Hammon N."/>
            <person name="Deshpande S."/>
            <person name="Cheng J.F."/>
            <person name="Chertkov O."/>
            <person name="Davenport K."/>
            <person name="Tapia R."/>
            <person name="Han C."/>
            <person name="Goodwin L."/>
            <person name="Pitluck S."/>
            <person name="Liolios K."/>
            <person name="Mavromatis K."/>
            <person name="Ivanova N."/>
            <person name="Mikhailova N."/>
            <person name="Pati A."/>
            <person name="Chen A."/>
            <person name="Palaniappan K."/>
            <person name="Land M."/>
            <person name="Hauser L."/>
            <person name="Chang Y.J."/>
            <person name="Jeffries C.D."/>
            <person name="Detter J.C."/>
            <person name="Brambilla E."/>
            <person name="Kannan K.P."/>
            <person name="Djao O.D."/>
            <person name="Rohde M."/>
            <person name="Pukall R."/>
            <person name="Spring S."/>
            <person name="Goker M."/>
            <person name="Sikorski J."/>
            <person name="Woyke T."/>
            <person name="Bristow J."/>
            <person name="Eisen J.A."/>
            <person name="Markowitz V."/>
            <person name="Hugenholtz P."/>
            <person name="Kyrpides N.C."/>
            <person name="Klenk H.P."/>
        </authorList>
    </citation>
    <scope>NUCLEOTIDE SEQUENCE [LARGE SCALE GENOMIC DNA]</scope>
    <source>
        <strain evidence="8">ATCC 33891 / DSM 2032 / 1pr3</strain>
    </source>
</reference>
<name>A0A7U3YPS6_DESPD</name>
<dbReference type="InterPro" id="IPR012675">
    <property type="entry name" value="Beta-grasp_dom_sf"/>
</dbReference>
<dbReference type="AlphaFoldDB" id="A0A7U3YPS6"/>
<dbReference type="KEGG" id="dpr:Despr_3166"/>
<dbReference type="EMBL" id="CP002364">
    <property type="protein sequence ID" value="ADW19294.1"/>
    <property type="molecule type" value="Genomic_DNA"/>
</dbReference>
<keyword evidence="8" id="KW-1185">Reference proteome</keyword>
<dbReference type="RefSeq" id="WP_015725818.1">
    <property type="nucleotide sequence ID" value="NC_014972.1"/>
</dbReference>
<keyword evidence="4" id="KW-0408">Iron</keyword>
<evidence type="ECO:0000256" key="3">
    <source>
        <dbReference type="ARBA" id="ARBA00023002"/>
    </source>
</evidence>
<gene>
    <name evidence="7" type="ordered locus">Despr_3166</name>
</gene>
<dbReference type="Proteomes" id="UP000006365">
    <property type="component" value="Chromosome"/>
</dbReference>
<keyword evidence="1" id="KW-0001">2Fe-2S</keyword>
<dbReference type="Pfam" id="PF00111">
    <property type="entry name" value="Fer2"/>
    <property type="match status" value="1"/>
</dbReference>
<dbReference type="PANTHER" id="PTHR44379">
    <property type="entry name" value="OXIDOREDUCTASE WITH IRON-SULFUR SUBUNIT"/>
    <property type="match status" value="1"/>
</dbReference>
<dbReference type="InterPro" id="IPR001041">
    <property type="entry name" value="2Fe-2S_ferredoxin-type"/>
</dbReference>
<dbReference type="Gene3D" id="1.10.150.120">
    <property type="entry name" value="[2Fe-2S]-binding domain"/>
    <property type="match status" value="1"/>
</dbReference>
<keyword evidence="5" id="KW-0411">Iron-sulfur</keyword>
<feature type="domain" description="2Fe-2S ferredoxin-type" evidence="6">
    <location>
        <begin position="1"/>
        <end position="77"/>
    </location>
</feature>
<organism evidence="7 8">
    <name type="scientific">Desulfobulbus propionicus (strain ATCC 33891 / DSM 2032 / VKM B-1956 / 1pr3)</name>
    <dbReference type="NCBI Taxonomy" id="577650"/>
    <lineage>
        <taxon>Bacteria</taxon>
        <taxon>Pseudomonadati</taxon>
        <taxon>Thermodesulfobacteriota</taxon>
        <taxon>Desulfobulbia</taxon>
        <taxon>Desulfobulbales</taxon>
        <taxon>Desulfobulbaceae</taxon>
        <taxon>Desulfobulbus</taxon>
    </lineage>
</organism>